<dbReference type="SUPFAM" id="SSF51445">
    <property type="entry name" value="(Trans)glycosidases"/>
    <property type="match status" value="1"/>
</dbReference>
<evidence type="ECO:0000256" key="3">
    <source>
        <dbReference type="ARBA" id="ARBA00023295"/>
    </source>
</evidence>
<evidence type="ECO:0000256" key="2">
    <source>
        <dbReference type="ARBA" id="ARBA00022801"/>
    </source>
</evidence>
<dbReference type="EMBL" id="VMBG01000001">
    <property type="protein sequence ID" value="TSJ79324.1"/>
    <property type="molecule type" value="Genomic_DNA"/>
</dbReference>
<keyword evidence="3" id="KW-0326">Glycosidase</keyword>
<dbReference type="GO" id="GO:0004556">
    <property type="term" value="F:alpha-amylase activity"/>
    <property type="evidence" value="ECO:0007669"/>
    <property type="project" value="TreeGrafter"/>
</dbReference>
<comment type="caution">
    <text evidence="5">The sequence shown here is derived from an EMBL/GenBank/DDBJ whole genome shotgun (WGS) entry which is preliminary data.</text>
</comment>
<sequence length="552" mass="62073">MSQLSSVPESAAWWKEAVFYQIYPRSFADSNGDGVGDLAGITGKLDYIKRLGVDALWISPIYASPNDDNGYDVSDYEAIGPEYGSLDDFLKLTAGLKERGLKLILDQVLNHSSDEHAWFIESRSSRTNPKRDWYHWVDAKGFDSDGKPILPNNWKSVFEGPAWEWDELTGQFYLHCFSRKQPDLNWKNPEVRKACHDVLNTWVARGTDGFRLDVINMVAKAEGYPDVPRPPGNTDKLIGLDTHGVNQPPLHDYLREMNREVFECKDLYSVGETWWVDSTNTLDFTAYDRCELNGCFYFYFHGCKSGREHFTEFMKLYRVTRGKSWLTVTLGNHDSRRIISRFGDPVNHRYASATLLAAWLLTLPATPFLFQGEELGLTDVVFDSIEDYRDISMVNRYHMMIAEGKTSAEALAVLSRDSRDNSRTPMPWDATAGAGFSEGKPWITLANVHRPLHAAGAEADATSIFHGYAALLALRKKVKSLVYGELTPITESGDVLAYRRGAWGEHPTVTVVLNWGGSSQPWPVVVPAGTPLFANCGAVDGECLRPWEAVIF</sequence>
<dbReference type="Pfam" id="PF00128">
    <property type="entry name" value="Alpha-amylase"/>
    <property type="match status" value="1"/>
</dbReference>
<comment type="similarity">
    <text evidence="1">Belongs to the glycosyl hydrolase 13 family.</text>
</comment>
<name>A0A556QRQ7_9BACT</name>
<dbReference type="PANTHER" id="PTHR10357">
    <property type="entry name" value="ALPHA-AMYLASE FAMILY MEMBER"/>
    <property type="match status" value="1"/>
</dbReference>
<dbReference type="Proteomes" id="UP000315648">
    <property type="component" value="Unassembled WGS sequence"/>
</dbReference>
<evidence type="ECO:0000256" key="1">
    <source>
        <dbReference type="ARBA" id="ARBA00008061"/>
    </source>
</evidence>
<keyword evidence="6" id="KW-1185">Reference proteome</keyword>
<feature type="domain" description="Glycosyl hydrolase family 13 catalytic" evidence="4">
    <location>
        <begin position="21"/>
        <end position="423"/>
    </location>
</feature>
<keyword evidence="2" id="KW-0378">Hydrolase</keyword>
<dbReference type="FunFam" id="3.20.20.80:FF:000064">
    <property type="entry name" value="Oligo-1,6-glucosidase"/>
    <property type="match status" value="1"/>
</dbReference>
<proteinExistence type="inferred from homology"/>
<dbReference type="CDD" id="cd11333">
    <property type="entry name" value="AmyAc_SI_OligoGlu_DGase"/>
    <property type="match status" value="1"/>
</dbReference>
<dbReference type="InterPro" id="IPR045857">
    <property type="entry name" value="O16G_dom_2"/>
</dbReference>
<dbReference type="SMART" id="SM00642">
    <property type="entry name" value="Aamy"/>
    <property type="match status" value="1"/>
</dbReference>
<dbReference type="InterPro" id="IPR017853">
    <property type="entry name" value="GH"/>
</dbReference>
<accession>A0A556QRQ7</accession>
<dbReference type="Gene3D" id="3.90.400.10">
    <property type="entry name" value="Oligo-1,6-glucosidase, Domain 2"/>
    <property type="match status" value="1"/>
</dbReference>
<evidence type="ECO:0000313" key="6">
    <source>
        <dbReference type="Proteomes" id="UP000315648"/>
    </source>
</evidence>
<organism evidence="5 6">
    <name type="scientific">Rariglobus hedericola</name>
    <dbReference type="NCBI Taxonomy" id="2597822"/>
    <lineage>
        <taxon>Bacteria</taxon>
        <taxon>Pseudomonadati</taxon>
        <taxon>Verrucomicrobiota</taxon>
        <taxon>Opitutia</taxon>
        <taxon>Opitutales</taxon>
        <taxon>Opitutaceae</taxon>
        <taxon>Rariglobus</taxon>
    </lineage>
</organism>
<dbReference type="GO" id="GO:0009313">
    <property type="term" value="P:oligosaccharide catabolic process"/>
    <property type="evidence" value="ECO:0007669"/>
    <property type="project" value="TreeGrafter"/>
</dbReference>
<dbReference type="AlphaFoldDB" id="A0A556QRQ7"/>
<dbReference type="PANTHER" id="PTHR10357:SF179">
    <property type="entry name" value="NEUTRAL AND BASIC AMINO ACID TRANSPORT PROTEIN RBAT"/>
    <property type="match status" value="1"/>
</dbReference>
<evidence type="ECO:0000313" key="5">
    <source>
        <dbReference type="EMBL" id="TSJ79324.1"/>
    </source>
</evidence>
<gene>
    <name evidence="5" type="ORF">FPL22_08555</name>
</gene>
<evidence type="ECO:0000259" key="4">
    <source>
        <dbReference type="SMART" id="SM00642"/>
    </source>
</evidence>
<dbReference type="FunFam" id="3.90.400.10:FF:000004">
    <property type="entry name" value="Oligo-1,6-glucosidase"/>
    <property type="match status" value="1"/>
</dbReference>
<dbReference type="RefSeq" id="WP_144229759.1">
    <property type="nucleotide sequence ID" value="NZ_CBCRVV010000007.1"/>
</dbReference>
<dbReference type="OrthoDB" id="9805159at2"/>
<reference evidence="5 6" key="1">
    <citation type="submission" date="2019-07" db="EMBL/GenBank/DDBJ databases">
        <title>Description of 53C-WASEF.</title>
        <authorList>
            <person name="Pitt A."/>
            <person name="Hahn M.W."/>
        </authorList>
    </citation>
    <scope>NUCLEOTIDE SEQUENCE [LARGE SCALE GENOMIC DNA]</scope>
    <source>
        <strain evidence="5 6">53C-WASEF</strain>
    </source>
</reference>
<dbReference type="InterPro" id="IPR006047">
    <property type="entry name" value="GH13_cat_dom"/>
</dbReference>
<protein>
    <submittedName>
        <fullName evidence="5">Alpha-glucosidase</fullName>
    </submittedName>
</protein>
<dbReference type="Gene3D" id="3.20.20.80">
    <property type="entry name" value="Glycosidases"/>
    <property type="match status" value="1"/>
</dbReference>